<dbReference type="OrthoDB" id="9810708at2"/>
<dbReference type="EMBL" id="LELK01000004">
    <property type="protein sequence ID" value="KMM37062.1"/>
    <property type="molecule type" value="Genomic_DNA"/>
</dbReference>
<dbReference type="Pfam" id="PF00027">
    <property type="entry name" value="cNMP_binding"/>
    <property type="match status" value="1"/>
</dbReference>
<dbReference type="CDD" id="cd00038">
    <property type="entry name" value="CAP_ED"/>
    <property type="match status" value="1"/>
</dbReference>
<name>A0A0J6FRU1_9BACL</name>
<dbReference type="RefSeq" id="WP_048311839.1">
    <property type="nucleotide sequence ID" value="NZ_CP119526.1"/>
</dbReference>
<accession>A0A0J6FRU1</accession>
<dbReference type="InterPro" id="IPR000595">
    <property type="entry name" value="cNMP-bd_dom"/>
</dbReference>
<dbReference type="SUPFAM" id="SSF51206">
    <property type="entry name" value="cAMP-binding domain-like"/>
    <property type="match status" value="1"/>
</dbReference>
<sequence>MSTGLAERNVESKLNMKDWNKLERSGRLMKRNEARMLIKPEHTNRDVYIIKKGSVAIYHADNMETPLAVLGANDVLGNRSIFVHENLYAKTITNVELIQLDQASYRALYLSYPELAIKLTTELSRLKLIIDFPERTANSFMKQVKSGIQNWVNKTTGKKGRYCHNC</sequence>
<gene>
    <name evidence="1" type="ORF">AB986_14315</name>
</gene>
<dbReference type="InterPro" id="IPR014710">
    <property type="entry name" value="RmlC-like_jellyroll"/>
</dbReference>
<dbReference type="InterPro" id="IPR018490">
    <property type="entry name" value="cNMP-bd_dom_sf"/>
</dbReference>
<keyword evidence="2" id="KW-1185">Reference proteome</keyword>
<protein>
    <submittedName>
        <fullName evidence="1">Uncharacterized protein</fullName>
    </submittedName>
</protein>
<dbReference type="Proteomes" id="UP000035996">
    <property type="component" value="Unassembled WGS sequence"/>
</dbReference>
<comment type="caution">
    <text evidence="1">The sequence shown here is derived from an EMBL/GenBank/DDBJ whole genome shotgun (WGS) entry which is preliminary data.</text>
</comment>
<dbReference type="STRING" id="157733.AB986_14315"/>
<evidence type="ECO:0000313" key="1">
    <source>
        <dbReference type="EMBL" id="KMM37062.1"/>
    </source>
</evidence>
<dbReference type="Gene3D" id="2.60.120.10">
    <property type="entry name" value="Jelly Rolls"/>
    <property type="match status" value="1"/>
</dbReference>
<reference evidence="1" key="1">
    <citation type="submission" date="2015-06" db="EMBL/GenBank/DDBJ databases">
        <authorList>
            <person name="Liu B."/>
            <person name="Wang J."/>
            <person name="Zhu Y."/>
            <person name="Liu G."/>
            <person name="Chen Q."/>
            <person name="Zheng C."/>
            <person name="Che J."/>
            <person name="Ge C."/>
            <person name="Shi H."/>
            <person name="Pan Z."/>
            <person name="Liu X."/>
        </authorList>
    </citation>
    <scope>NUCLEOTIDE SEQUENCE [LARGE SCALE GENOMIC DNA]</scope>
    <source>
        <strain evidence="1">DSM 16346</strain>
    </source>
</reference>
<dbReference type="PROSITE" id="PS50042">
    <property type="entry name" value="CNMP_BINDING_3"/>
    <property type="match status" value="1"/>
</dbReference>
<organism evidence="1 2">
    <name type="scientific">Guptibacillus hwajinpoensis</name>
    <dbReference type="NCBI Taxonomy" id="208199"/>
    <lineage>
        <taxon>Bacteria</taxon>
        <taxon>Bacillati</taxon>
        <taxon>Bacillota</taxon>
        <taxon>Bacilli</taxon>
        <taxon>Bacillales</taxon>
        <taxon>Guptibacillaceae</taxon>
        <taxon>Guptibacillus</taxon>
    </lineage>
</organism>
<dbReference type="AlphaFoldDB" id="A0A0J6FRU1"/>
<dbReference type="GeneID" id="301329092"/>
<evidence type="ECO:0000313" key="2">
    <source>
        <dbReference type="Proteomes" id="UP000035996"/>
    </source>
</evidence>
<proteinExistence type="predicted"/>